<dbReference type="RefSeq" id="WP_006954050.1">
    <property type="nucleotide sequence ID" value="NZ_AAMX01000001.1"/>
</dbReference>
<evidence type="ECO:0000313" key="2">
    <source>
        <dbReference type="Proteomes" id="UP000016543"/>
    </source>
</evidence>
<reference evidence="1 2" key="1">
    <citation type="submission" date="2006-01" db="EMBL/GenBank/DDBJ databases">
        <authorList>
            <person name="Brettar I."/>
            <person name="Hofle M."/>
            <person name="Ferriera S."/>
            <person name="Johnson J."/>
            <person name="Kravitz S."/>
            <person name="Halpern A."/>
            <person name="Remington K."/>
            <person name="Beeson K."/>
            <person name="Tran B."/>
            <person name="Rogers Y.-H."/>
            <person name="Friedman R."/>
            <person name="Venter J.C."/>
        </authorList>
    </citation>
    <scope>NUCLEOTIDE SEQUENCE [LARGE SCALE GENOMIC DNA]</scope>
    <source>
        <strain evidence="1 2">OS145</strain>
    </source>
</reference>
<dbReference type="Proteomes" id="UP000016543">
    <property type="component" value="Unassembled WGS sequence"/>
</dbReference>
<organism evidence="1 2">
    <name type="scientific">Idiomarina baltica OS145</name>
    <dbReference type="NCBI Taxonomy" id="314276"/>
    <lineage>
        <taxon>Bacteria</taxon>
        <taxon>Pseudomonadati</taxon>
        <taxon>Pseudomonadota</taxon>
        <taxon>Gammaproteobacteria</taxon>
        <taxon>Alteromonadales</taxon>
        <taxon>Idiomarinaceae</taxon>
        <taxon>Idiomarina</taxon>
    </lineage>
</organism>
<comment type="caution">
    <text evidence="1">The sequence shown here is derived from an EMBL/GenBank/DDBJ whole genome shotgun (WGS) entry which is preliminary data.</text>
</comment>
<keyword evidence="2" id="KW-1185">Reference proteome</keyword>
<protein>
    <submittedName>
        <fullName evidence="1">Uncharacterized protein</fullName>
    </submittedName>
</protein>
<evidence type="ECO:0000313" key="1">
    <source>
        <dbReference type="EMBL" id="EAQ33286.1"/>
    </source>
</evidence>
<sequence>MSTIQVSIIASFSRESRETELHLCSGLCGASESSELWIGSKTEKYMLVFPDSYYSDALRERRNKGNMVAAWDKNERVILVGQV</sequence>
<gene>
    <name evidence="1" type="ORF">OS145_02920</name>
</gene>
<proteinExistence type="predicted"/>
<accession>A0ABP2CU17</accession>
<dbReference type="EMBL" id="AAMX01000001">
    <property type="protein sequence ID" value="EAQ33286.1"/>
    <property type="molecule type" value="Genomic_DNA"/>
</dbReference>
<name>A0ABP2CU17_9GAMM</name>